<comment type="similarity">
    <text evidence="1">Belongs to the UDP-glycosyltransferase family.</text>
</comment>
<dbReference type="PANTHER" id="PTHR48049:SF167">
    <property type="entry name" value="GLYCOSYLTRANSFERASE"/>
    <property type="match status" value="1"/>
</dbReference>
<keyword evidence="3" id="KW-0284">Flavonoid biosynthesis</keyword>
<dbReference type="SUPFAM" id="SSF53756">
    <property type="entry name" value="UDP-Glycosyltransferase/glycogen phosphorylase"/>
    <property type="match status" value="1"/>
</dbReference>
<organism evidence="4 5">
    <name type="scientific">Rhododendron simsii</name>
    <name type="common">Sims's rhododendron</name>
    <dbReference type="NCBI Taxonomy" id="118357"/>
    <lineage>
        <taxon>Eukaryota</taxon>
        <taxon>Viridiplantae</taxon>
        <taxon>Streptophyta</taxon>
        <taxon>Embryophyta</taxon>
        <taxon>Tracheophyta</taxon>
        <taxon>Spermatophyta</taxon>
        <taxon>Magnoliopsida</taxon>
        <taxon>eudicotyledons</taxon>
        <taxon>Gunneridae</taxon>
        <taxon>Pentapetalae</taxon>
        <taxon>asterids</taxon>
        <taxon>Ericales</taxon>
        <taxon>Ericaceae</taxon>
        <taxon>Ericoideae</taxon>
        <taxon>Rhodoreae</taxon>
        <taxon>Rhododendron</taxon>
    </lineage>
</organism>
<dbReference type="PANTHER" id="PTHR48049">
    <property type="entry name" value="GLYCOSYLTRANSFERASE"/>
    <property type="match status" value="1"/>
</dbReference>
<keyword evidence="5" id="KW-1185">Reference proteome</keyword>
<dbReference type="EMBL" id="WJXA01000013">
    <property type="protein sequence ID" value="KAF7120896.1"/>
    <property type="molecule type" value="Genomic_DNA"/>
</dbReference>
<dbReference type="Proteomes" id="UP000626092">
    <property type="component" value="Unassembled WGS sequence"/>
</dbReference>
<name>A0A834L6Y7_RHOSS</name>
<dbReference type="AlphaFoldDB" id="A0A834L6Y7"/>
<proteinExistence type="inferred from homology"/>
<sequence length="466" mass="51488">MAEKTFEVATFPWLAMGHLIPFLHISNRLAQRGHKIHFFVPTNTTTKLEHLNLHPDLITFIPFTVPHVDGLPQGAETTNDIASYALQPRLMTAMDLTQPTIEASLEQLKPDFVFYDLAHWIPTLARGLGIKSVRYSIVSPSTAAYLFSPARKFHEKVTPDDFTKPPPDFPASSIKLSPHEARAIVNALVEKEFGSGIRFAQRILSSYSECDAISFNACKEIAGHYGDYIEKHFGKPVILAGPVIPDPPPASTLEERWAKWLNSFEAKEVIFCSFGSECVLGKEQCEELLLGLELTGMPFLAALKPPLGLEKIEDSLPGGFSERTKGRGVVYGGWVQQQLIMGHTSVGCYVTHCGSGSLSEAMVNECELVLMPMNGEKIVNSRFVSGDLEVGVEVEREEGEEFFSRESVCKAIRLVMEVDGEIGKKVRANNAKWRELLLGKNLDSPYIDSLIQKLQGLLEGISPSAS</sequence>
<protein>
    <recommendedName>
        <fullName evidence="6">Glycosyltransferase</fullName>
    </recommendedName>
</protein>
<dbReference type="GO" id="GO:0009718">
    <property type="term" value="P:anthocyanin-containing compound biosynthetic process"/>
    <property type="evidence" value="ECO:0007669"/>
    <property type="project" value="UniProtKB-ARBA"/>
</dbReference>
<evidence type="ECO:0000256" key="3">
    <source>
        <dbReference type="ARBA" id="ARBA00023241"/>
    </source>
</evidence>
<keyword evidence="2" id="KW-0808">Transferase</keyword>
<evidence type="ECO:0000256" key="2">
    <source>
        <dbReference type="ARBA" id="ARBA00022679"/>
    </source>
</evidence>
<evidence type="ECO:0000313" key="5">
    <source>
        <dbReference type="Proteomes" id="UP000626092"/>
    </source>
</evidence>
<dbReference type="CDD" id="cd03784">
    <property type="entry name" value="GT1_Gtf-like"/>
    <property type="match status" value="1"/>
</dbReference>
<dbReference type="FunFam" id="3.40.50.2000:FF:000087">
    <property type="entry name" value="Glycosyltransferase"/>
    <property type="match status" value="1"/>
</dbReference>
<dbReference type="InterPro" id="IPR002213">
    <property type="entry name" value="UDP_glucos_trans"/>
</dbReference>
<dbReference type="InterPro" id="IPR050481">
    <property type="entry name" value="UDP-glycosyltransf_plant"/>
</dbReference>
<dbReference type="FunFam" id="3.40.50.2000:FF:000037">
    <property type="entry name" value="Glycosyltransferase"/>
    <property type="match status" value="1"/>
</dbReference>
<dbReference type="Gene3D" id="3.40.50.2000">
    <property type="entry name" value="Glycogen Phosphorylase B"/>
    <property type="match status" value="2"/>
</dbReference>
<evidence type="ECO:0008006" key="6">
    <source>
        <dbReference type="Google" id="ProtNLM"/>
    </source>
</evidence>
<evidence type="ECO:0000313" key="4">
    <source>
        <dbReference type="EMBL" id="KAF7120896.1"/>
    </source>
</evidence>
<accession>A0A834L6Y7</accession>
<dbReference type="Pfam" id="PF00201">
    <property type="entry name" value="UDPGT"/>
    <property type="match status" value="1"/>
</dbReference>
<comment type="caution">
    <text evidence="4">The sequence shown here is derived from an EMBL/GenBank/DDBJ whole genome shotgun (WGS) entry which is preliminary data.</text>
</comment>
<dbReference type="GO" id="GO:0035251">
    <property type="term" value="F:UDP-glucosyltransferase activity"/>
    <property type="evidence" value="ECO:0007669"/>
    <property type="project" value="InterPro"/>
</dbReference>
<dbReference type="OrthoDB" id="5835829at2759"/>
<evidence type="ECO:0000256" key="1">
    <source>
        <dbReference type="ARBA" id="ARBA00009995"/>
    </source>
</evidence>
<reference evidence="4" key="1">
    <citation type="submission" date="2019-11" db="EMBL/GenBank/DDBJ databases">
        <authorList>
            <person name="Liu Y."/>
            <person name="Hou J."/>
            <person name="Li T.-Q."/>
            <person name="Guan C.-H."/>
            <person name="Wu X."/>
            <person name="Wu H.-Z."/>
            <person name="Ling F."/>
            <person name="Zhang R."/>
            <person name="Shi X.-G."/>
            <person name="Ren J.-P."/>
            <person name="Chen E.-F."/>
            <person name="Sun J.-M."/>
        </authorList>
    </citation>
    <scope>NUCLEOTIDE SEQUENCE</scope>
    <source>
        <strain evidence="4">Adult_tree_wgs_1</strain>
        <tissue evidence="4">Leaves</tissue>
    </source>
</reference>
<gene>
    <name evidence="4" type="ORF">RHSIM_Rhsim13G0181700</name>
</gene>